<evidence type="ECO:0000256" key="2">
    <source>
        <dbReference type="SAM" id="SignalP"/>
    </source>
</evidence>
<keyword evidence="1" id="KW-0479">Metal-binding</keyword>
<dbReference type="InterPro" id="IPR011249">
    <property type="entry name" value="Metalloenz_LuxS/M16"/>
</dbReference>
<comment type="caution">
    <text evidence="3">The sequence shown here is derived from an EMBL/GenBank/DDBJ whole genome shotgun (WGS) entry which is preliminary data.</text>
</comment>
<gene>
    <name evidence="3" type="ORF">SEV965_LOCUS10801</name>
</gene>
<dbReference type="InterPro" id="IPR050626">
    <property type="entry name" value="Peptidase_M16"/>
</dbReference>
<evidence type="ECO:0000313" key="4">
    <source>
        <dbReference type="Proteomes" id="UP000663889"/>
    </source>
</evidence>
<dbReference type="SUPFAM" id="SSF63411">
    <property type="entry name" value="LuxS/MPP-like metallohydrolase"/>
    <property type="match status" value="1"/>
</dbReference>
<dbReference type="GO" id="GO:0046872">
    <property type="term" value="F:metal ion binding"/>
    <property type="evidence" value="ECO:0007669"/>
    <property type="project" value="UniProtKB-KW"/>
</dbReference>
<organism evidence="3 4">
    <name type="scientific">Rotaria sordida</name>
    <dbReference type="NCBI Taxonomy" id="392033"/>
    <lineage>
        <taxon>Eukaryota</taxon>
        <taxon>Metazoa</taxon>
        <taxon>Spiralia</taxon>
        <taxon>Gnathifera</taxon>
        <taxon>Rotifera</taxon>
        <taxon>Eurotatoria</taxon>
        <taxon>Bdelloidea</taxon>
        <taxon>Philodinida</taxon>
        <taxon>Philodinidae</taxon>
        <taxon>Rotaria</taxon>
    </lineage>
</organism>
<keyword evidence="2" id="KW-0732">Signal</keyword>
<accession>A0A814GU65</accession>
<evidence type="ECO:0000313" key="3">
    <source>
        <dbReference type="EMBL" id="CAF1001341.1"/>
    </source>
</evidence>
<dbReference type="PANTHER" id="PTHR43690">
    <property type="entry name" value="NARDILYSIN"/>
    <property type="match status" value="1"/>
</dbReference>
<feature type="chain" id="PRO_5032269895" description="Nardilysin" evidence="2">
    <location>
        <begin position="20"/>
        <end position="409"/>
    </location>
</feature>
<protein>
    <recommendedName>
        <fullName evidence="5">Nardilysin</fullName>
    </recommendedName>
</protein>
<dbReference type="Proteomes" id="UP000663889">
    <property type="component" value="Unassembled WGS sequence"/>
</dbReference>
<dbReference type="EMBL" id="CAJNOU010000451">
    <property type="protein sequence ID" value="CAF1001341.1"/>
    <property type="molecule type" value="Genomic_DNA"/>
</dbReference>
<evidence type="ECO:0000256" key="1">
    <source>
        <dbReference type="ARBA" id="ARBA00022723"/>
    </source>
</evidence>
<proteinExistence type="predicted"/>
<sequence length="409" mass="47927">MLIFIAIILNFSIVSFKEAKELFYITQNILELGSVSKILLPSFRTTQLPAQQTIVKIESYQSNDCATHILIFFEHGITSIRDYILAEIIAEIIQESLEDYLQTAGPNHFTCNVTLRDTYGIISLQIELMFSSEIYNSMDVVDYISKFFVHFKDPIMETTAVEFERLLSMFRNTKQNIDNSLQACVDRYWTEIILNSFIFDRNNQERHALDSLTVIDMQEWYNEHIFASTRRQLIIIVCPNDEIKRTSSGIISNNRVSYVSYDNQRNQYSIRSNTAISIERLPRLVRRQDLLENDDDDGRISLLQSKSESKLRCLTTKRKHYIDLRPTKSETFHLNKPFEYPNDIIKLDYIIKSFESIEIDDDHNTNQYEKSLKILSESDSNESQKSYVYINNLKQFKESCLLYNVTCIK</sequence>
<evidence type="ECO:0008006" key="5">
    <source>
        <dbReference type="Google" id="ProtNLM"/>
    </source>
</evidence>
<reference evidence="3" key="1">
    <citation type="submission" date="2021-02" db="EMBL/GenBank/DDBJ databases">
        <authorList>
            <person name="Nowell W R."/>
        </authorList>
    </citation>
    <scope>NUCLEOTIDE SEQUENCE</scope>
</reference>
<dbReference type="PANTHER" id="PTHR43690:SF18">
    <property type="entry name" value="INSULIN-DEGRADING ENZYME-RELATED"/>
    <property type="match status" value="1"/>
</dbReference>
<name>A0A814GU65_9BILA</name>
<dbReference type="AlphaFoldDB" id="A0A814GU65"/>
<dbReference type="Gene3D" id="3.30.830.10">
    <property type="entry name" value="Metalloenzyme, LuxS/M16 peptidase-like"/>
    <property type="match status" value="1"/>
</dbReference>
<feature type="signal peptide" evidence="2">
    <location>
        <begin position="1"/>
        <end position="19"/>
    </location>
</feature>